<feature type="region of interest" description="Disordered" evidence="1">
    <location>
        <begin position="1"/>
        <end position="49"/>
    </location>
</feature>
<protein>
    <submittedName>
        <fullName evidence="2">Uncharacterized protein</fullName>
    </submittedName>
</protein>
<gene>
    <name evidence="2" type="ORF">C1H46_001456</name>
</gene>
<feature type="compositionally biased region" description="Low complexity" evidence="1">
    <location>
        <begin position="1"/>
        <end position="11"/>
    </location>
</feature>
<feature type="compositionally biased region" description="Low complexity" evidence="1">
    <location>
        <begin position="19"/>
        <end position="38"/>
    </location>
</feature>
<evidence type="ECO:0000313" key="2">
    <source>
        <dbReference type="EMBL" id="TQE12810.1"/>
    </source>
</evidence>
<proteinExistence type="predicted"/>
<dbReference type="EMBL" id="VIEB01000015">
    <property type="protein sequence ID" value="TQE12810.1"/>
    <property type="molecule type" value="Genomic_DNA"/>
</dbReference>
<dbReference type="Proteomes" id="UP000315295">
    <property type="component" value="Unassembled WGS sequence"/>
</dbReference>
<reference evidence="2 3" key="1">
    <citation type="journal article" date="2019" name="G3 (Bethesda)">
        <title>Sequencing of a Wild Apple (Malus baccata) Genome Unravels the Differences Between Cultivated and Wild Apple Species Regarding Disease Resistance and Cold Tolerance.</title>
        <authorList>
            <person name="Chen X."/>
        </authorList>
    </citation>
    <scope>NUCLEOTIDE SEQUENCE [LARGE SCALE GENOMIC DNA]</scope>
    <source>
        <strain evidence="3">cv. Shandingzi</strain>
        <tissue evidence="2">Leaves</tissue>
    </source>
</reference>
<dbReference type="AlphaFoldDB" id="A0A540NQJ3"/>
<sequence>MFAWLFQRFQPQPQPPYRSGTQQSGQSQPPLPQQSGQSQPPPAYPYAGHNQQLPYPMYLMPMQPTTYMPYMQQPPMPYMQESPYQVPLYRPEMAAPSGFCPEFPDGGFSEMLASVGSDVDFTRMLHFNRSIFFVFLCYVCNVGFSSCYDG</sequence>
<evidence type="ECO:0000256" key="1">
    <source>
        <dbReference type="SAM" id="MobiDB-lite"/>
    </source>
</evidence>
<comment type="caution">
    <text evidence="2">The sequence shown here is derived from an EMBL/GenBank/DDBJ whole genome shotgun (WGS) entry which is preliminary data.</text>
</comment>
<keyword evidence="3" id="KW-1185">Reference proteome</keyword>
<accession>A0A540NQJ3</accession>
<evidence type="ECO:0000313" key="3">
    <source>
        <dbReference type="Proteomes" id="UP000315295"/>
    </source>
</evidence>
<organism evidence="2 3">
    <name type="scientific">Malus baccata</name>
    <name type="common">Siberian crab apple</name>
    <name type="synonym">Pyrus baccata</name>
    <dbReference type="NCBI Taxonomy" id="106549"/>
    <lineage>
        <taxon>Eukaryota</taxon>
        <taxon>Viridiplantae</taxon>
        <taxon>Streptophyta</taxon>
        <taxon>Embryophyta</taxon>
        <taxon>Tracheophyta</taxon>
        <taxon>Spermatophyta</taxon>
        <taxon>Magnoliopsida</taxon>
        <taxon>eudicotyledons</taxon>
        <taxon>Gunneridae</taxon>
        <taxon>Pentapetalae</taxon>
        <taxon>rosids</taxon>
        <taxon>fabids</taxon>
        <taxon>Rosales</taxon>
        <taxon>Rosaceae</taxon>
        <taxon>Amygdaloideae</taxon>
        <taxon>Maleae</taxon>
        <taxon>Malus</taxon>
    </lineage>
</organism>
<name>A0A540NQJ3_MALBA</name>